<protein>
    <submittedName>
        <fullName evidence="1">Uncharacterized protein</fullName>
    </submittedName>
</protein>
<evidence type="ECO:0000313" key="2">
    <source>
        <dbReference type="Proteomes" id="UP001176941"/>
    </source>
</evidence>
<reference evidence="1" key="1">
    <citation type="submission" date="2023-04" db="EMBL/GenBank/DDBJ databases">
        <authorList>
            <consortium name="ELIXIR-Norway"/>
        </authorList>
    </citation>
    <scope>NUCLEOTIDE SEQUENCE [LARGE SCALE GENOMIC DNA]</scope>
</reference>
<name>A0ABN8YFQ1_RANTA</name>
<sequence length="120" mass="13743">MVSSGRTISMSHSASIFLHLCDTQHPMPRAYITISYSQKQPTAKLLIRHGKIFFLRIYIKAINSILEFGILTKLRRVFDLSCFHMKQVEMIFGGCEFIQSNCIKGTAPVSCHIKIEVFYL</sequence>
<proteinExistence type="predicted"/>
<keyword evidence="2" id="KW-1185">Reference proteome</keyword>
<dbReference type="EMBL" id="OX459938">
    <property type="protein sequence ID" value="CAI9160410.1"/>
    <property type="molecule type" value="Genomic_DNA"/>
</dbReference>
<gene>
    <name evidence="1" type="ORF">MRATA1EN1_LOCUS9372</name>
</gene>
<organism evidence="1 2">
    <name type="scientific">Rangifer tarandus platyrhynchus</name>
    <name type="common">Svalbard reindeer</name>
    <dbReference type="NCBI Taxonomy" id="3082113"/>
    <lineage>
        <taxon>Eukaryota</taxon>
        <taxon>Metazoa</taxon>
        <taxon>Chordata</taxon>
        <taxon>Craniata</taxon>
        <taxon>Vertebrata</taxon>
        <taxon>Euteleostomi</taxon>
        <taxon>Mammalia</taxon>
        <taxon>Eutheria</taxon>
        <taxon>Laurasiatheria</taxon>
        <taxon>Artiodactyla</taxon>
        <taxon>Ruminantia</taxon>
        <taxon>Pecora</taxon>
        <taxon>Cervidae</taxon>
        <taxon>Odocoileinae</taxon>
        <taxon>Rangifer</taxon>
    </lineage>
</organism>
<dbReference type="Proteomes" id="UP001176941">
    <property type="component" value="Chromosome 2"/>
</dbReference>
<accession>A0ABN8YFQ1</accession>
<evidence type="ECO:0000313" key="1">
    <source>
        <dbReference type="EMBL" id="CAI9160410.1"/>
    </source>
</evidence>